<evidence type="ECO:0000256" key="4">
    <source>
        <dbReference type="ARBA" id="ARBA00050776"/>
    </source>
</evidence>
<dbReference type="Gene3D" id="3.90.1150.10">
    <property type="entry name" value="Aspartate Aminotransferase, domain 1"/>
    <property type="match status" value="1"/>
</dbReference>
<sequence>MCPDTLSRPACTDASPVAPLLEVIGADTLVPLVDGRTVPYANLDVAASAPALAVVAERVAQVLPLYASVHRGAGYLSQVSTALYEASRRSVATLVGARADDVTIFTRNTTDSLNLLAGAVPGRVLVLDIEHHANLLPWHRASGGATVVTGAPTITETLDLLRAELARASYALVACTGASNVTGEALPLADVVALAHEAGARVAVDGAQLVPHRRVDVAAAGIDYLAFSGHKTYAPYGAGVLIGRRDWLDAAPAYLAGGGAVRSVSADGVTWAPSPARHEAGSPNVIGAVALAAACDALAELDAAAAHAHEDALRDRLESGLCGIDGVEVLRVWADSTDRVGVVAFAVPGHDPGLVAAYLAAEHGIGVRDGKFCAHPLLARLGHGTGAIRASVGLGSGSEHVDRLVEALAAYLTDGPGASYVVVDGCWVVADDPRPVPDVSGLSGLVATAAVANAAVAGGCAPGA</sequence>
<gene>
    <name evidence="7" type="ORF">SAMN04488035_2169</name>
</gene>
<dbReference type="PANTHER" id="PTHR43586:SF8">
    <property type="entry name" value="CYSTEINE DESULFURASE 1, CHLOROPLASTIC"/>
    <property type="match status" value="1"/>
</dbReference>
<proteinExistence type="inferred from homology"/>
<evidence type="ECO:0000256" key="2">
    <source>
        <dbReference type="ARBA" id="ARBA00010447"/>
    </source>
</evidence>
<dbReference type="SUPFAM" id="SSF53383">
    <property type="entry name" value="PLP-dependent transferases"/>
    <property type="match status" value="1"/>
</dbReference>
<dbReference type="GO" id="GO:0016829">
    <property type="term" value="F:lyase activity"/>
    <property type="evidence" value="ECO:0007669"/>
    <property type="project" value="UniProtKB-KW"/>
</dbReference>
<protein>
    <submittedName>
        <fullName evidence="7">Selenocysteine lyase/Cysteine desulfurase</fullName>
    </submittedName>
</protein>
<evidence type="ECO:0000259" key="6">
    <source>
        <dbReference type="Pfam" id="PF00266"/>
    </source>
</evidence>
<evidence type="ECO:0000256" key="5">
    <source>
        <dbReference type="RuleBase" id="RU004504"/>
    </source>
</evidence>
<comment type="similarity">
    <text evidence="2">Belongs to the class-V pyridoxal-phosphate-dependent aminotransferase family. Csd subfamily.</text>
</comment>
<dbReference type="InterPro" id="IPR000192">
    <property type="entry name" value="Aminotrans_V_dom"/>
</dbReference>
<dbReference type="OrthoDB" id="9804366at2"/>
<dbReference type="PROSITE" id="PS00595">
    <property type="entry name" value="AA_TRANSFER_CLASS_5"/>
    <property type="match status" value="1"/>
</dbReference>
<dbReference type="PANTHER" id="PTHR43586">
    <property type="entry name" value="CYSTEINE DESULFURASE"/>
    <property type="match status" value="1"/>
</dbReference>
<feature type="domain" description="Aminotransferase class V" evidence="6">
    <location>
        <begin position="42"/>
        <end position="404"/>
    </location>
</feature>
<comment type="cofactor">
    <cofactor evidence="1 5">
        <name>pyridoxal 5'-phosphate</name>
        <dbReference type="ChEBI" id="CHEBI:597326"/>
    </cofactor>
</comment>
<evidence type="ECO:0000256" key="1">
    <source>
        <dbReference type="ARBA" id="ARBA00001933"/>
    </source>
</evidence>
<evidence type="ECO:0000313" key="8">
    <source>
        <dbReference type="Proteomes" id="UP000198520"/>
    </source>
</evidence>
<dbReference type="Gene3D" id="3.40.640.10">
    <property type="entry name" value="Type I PLP-dependent aspartate aminotransferase-like (Major domain)"/>
    <property type="match status" value="1"/>
</dbReference>
<keyword evidence="3" id="KW-0663">Pyridoxal phosphate</keyword>
<dbReference type="RefSeq" id="WP_093378424.1">
    <property type="nucleotide sequence ID" value="NZ_BNAN01000003.1"/>
</dbReference>
<comment type="catalytic activity">
    <reaction evidence="4">
        <text>(sulfur carrier)-H + L-cysteine = (sulfur carrier)-SH + L-alanine</text>
        <dbReference type="Rhea" id="RHEA:43892"/>
        <dbReference type="Rhea" id="RHEA-COMP:14737"/>
        <dbReference type="Rhea" id="RHEA-COMP:14739"/>
        <dbReference type="ChEBI" id="CHEBI:29917"/>
        <dbReference type="ChEBI" id="CHEBI:35235"/>
        <dbReference type="ChEBI" id="CHEBI:57972"/>
        <dbReference type="ChEBI" id="CHEBI:64428"/>
        <dbReference type="EC" id="2.8.1.7"/>
    </reaction>
</comment>
<dbReference type="Pfam" id="PF00266">
    <property type="entry name" value="Aminotran_5"/>
    <property type="match status" value="1"/>
</dbReference>
<dbReference type="InterPro" id="IPR015424">
    <property type="entry name" value="PyrdxlP-dep_Trfase"/>
</dbReference>
<dbReference type="AlphaFoldDB" id="A0A1I2H4B1"/>
<accession>A0A1I2H4B1</accession>
<evidence type="ECO:0000256" key="3">
    <source>
        <dbReference type="ARBA" id="ARBA00022898"/>
    </source>
</evidence>
<dbReference type="InterPro" id="IPR020578">
    <property type="entry name" value="Aminotrans_V_PyrdxlP_BS"/>
</dbReference>
<dbReference type="InterPro" id="IPR015422">
    <property type="entry name" value="PyrdxlP-dep_Trfase_small"/>
</dbReference>
<organism evidence="7 8">
    <name type="scientific">Flavimobilis marinus</name>
    <dbReference type="NCBI Taxonomy" id="285351"/>
    <lineage>
        <taxon>Bacteria</taxon>
        <taxon>Bacillati</taxon>
        <taxon>Actinomycetota</taxon>
        <taxon>Actinomycetes</taxon>
        <taxon>Micrococcales</taxon>
        <taxon>Jonesiaceae</taxon>
        <taxon>Flavimobilis</taxon>
    </lineage>
</organism>
<keyword evidence="8" id="KW-1185">Reference proteome</keyword>
<dbReference type="EMBL" id="FONZ01000003">
    <property type="protein sequence ID" value="SFF24233.1"/>
    <property type="molecule type" value="Genomic_DNA"/>
</dbReference>
<dbReference type="GO" id="GO:0031071">
    <property type="term" value="F:cysteine desulfurase activity"/>
    <property type="evidence" value="ECO:0007669"/>
    <property type="project" value="UniProtKB-EC"/>
</dbReference>
<name>A0A1I2H4B1_9MICO</name>
<dbReference type="InterPro" id="IPR015421">
    <property type="entry name" value="PyrdxlP-dep_Trfase_major"/>
</dbReference>
<dbReference type="Proteomes" id="UP000198520">
    <property type="component" value="Unassembled WGS sequence"/>
</dbReference>
<keyword evidence="7" id="KW-0456">Lyase</keyword>
<evidence type="ECO:0000313" key="7">
    <source>
        <dbReference type="EMBL" id="SFF24233.1"/>
    </source>
</evidence>
<reference evidence="8" key="1">
    <citation type="submission" date="2016-10" db="EMBL/GenBank/DDBJ databases">
        <authorList>
            <person name="Varghese N."/>
            <person name="Submissions S."/>
        </authorList>
    </citation>
    <scope>NUCLEOTIDE SEQUENCE [LARGE SCALE GENOMIC DNA]</scope>
    <source>
        <strain evidence="8">DSM 19083</strain>
    </source>
</reference>
<dbReference type="STRING" id="285351.SAMN04488035_2169"/>